<evidence type="ECO:0000259" key="7">
    <source>
        <dbReference type="PROSITE" id="PS50109"/>
    </source>
</evidence>
<dbReference type="InterPro" id="IPR003594">
    <property type="entry name" value="HATPase_dom"/>
</dbReference>
<evidence type="ECO:0000256" key="5">
    <source>
        <dbReference type="ARBA" id="ARBA00022840"/>
    </source>
</evidence>
<keyword evidence="3" id="KW-0547">Nucleotide-binding</keyword>
<evidence type="ECO:0000256" key="3">
    <source>
        <dbReference type="ARBA" id="ARBA00022741"/>
    </source>
</evidence>
<dbReference type="SMART" id="SM00387">
    <property type="entry name" value="HATPase_c"/>
    <property type="match status" value="1"/>
</dbReference>
<dbReference type="EMBL" id="BARS01022404">
    <property type="protein sequence ID" value="GAG13544.1"/>
    <property type="molecule type" value="Genomic_DNA"/>
</dbReference>
<dbReference type="GO" id="GO:0005524">
    <property type="term" value="F:ATP binding"/>
    <property type="evidence" value="ECO:0007669"/>
    <property type="project" value="UniProtKB-KW"/>
</dbReference>
<dbReference type="PRINTS" id="PR00344">
    <property type="entry name" value="BCTRLSENSOR"/>
</dbReference>
<dbReference type="InterPro" id="IPR003661">
    <property type="entry name" value="HisK_dim/P_dom"/>
</dbReference>
<evidence type="ECO:0000256" key="2">
    <source>
        <dbReference type="ARBA" id="ARBA00022679"/>
    </source>
</evidence>
<sequence length="271" mass="29799">AEEEKEKLQAQLQRAQKMEAIGLLAGGVAHDLNNILGGLVSYPDLLLMEIPKDSPLRNPILTMQKSGEKAATIVEDLLTLARRGVAVTEVVNLNDIISEYVKSPEHERLISFHAGVNVRTDLEGDLLNALGSPAHLSKTIMNLVSNAAEAMPEGGEISISTENQYIDRPITGYDHVKEGDYVILRVTDTGVGISKKDRERIFEPFYTKKVMGRSGTGLGMTVVWGTVKDHNGYIDIKSTKGKGTTFTIYFPVTRKELPKDKSLLSIEDYMA</sequence>
<feature type="domain" description="Histidine kinase" evidence="7">
    <location>
        <begin position="27"/>
        <end position="254"/>
    </location>
</feature>
<keyword evidence="5" id="KW-0067">ATP-binding</keyword>
<dbReference type="PANTHER" id="PTHR43065">
    <property type="entry name" value="SENSOR HISTIDINE KINASE"/>
    <property type="match status" value="1"/>
</dbReference>
<feature type="non-terminal residue" evidence="8">
    <location>
        <position position="1"/>
    </location>
</feature>
<proteinExistence type="predicted"/>
<dbReference type="Pfam" id="PF02518">
    <property type="entry name" value="HATPase_c"/>
    <property type="match status" value="1"/>
</dbReference>
<dbReference type="InterPro" id="IPR005467">
    <property type="entry name" value="His_kinase_dom"/>
</dbReference>
<dbReference type="PROSITE" id="PS50109">
    <property type="entry name" value="HIS_KIN"/>
    <property type="match status" value="1"/>
</dbReference>
<dbReference type="InterPro" id="IPR004358">
    <property type="entry name" value="Sig_transdc_His_kin-like_C"/>
</dbReference>
<gene>
    <name evidence="8" type="ORF">S01H1_35825</name>
</gene>
<reference evidence="8" key="1">
    <citation type="journal article" date="2014" name="Front. Microbiol.">
        <title>High frequency of phylogenetically diverse reductive dehalogenase-homologous genes in deep subseafloor sedimentary metagenomes.</title>
        <authorList>
            <person name="Kawai M."/>
            <person name="Futagami T."/>
            <person name="Toyoda A."/>
            <person name="Takaki Y."/>
            <person name="Nishi S."/>
            <person name="Hori S."/>
            <person name="Arai W."/>
            <person name="Tsubouchi T."/>
            <person name="Morono Y."/>
            <person name="Uchiyama I."/>
            <person name="Ito T."/>
            <person name="Fujiyama A."/>
            <person name="Inagaki F."/>
            <person name="Takami H."/>
        </authorList>
    </citation>
    <scope>NUCLEOTIDE SEQUENCE</scope>
    <source>
        <strain evidence="8">Expedition CK06-06</strain>
    </source>
</reference>
<keyword evidence="2" id="KW-0808">Transferase</keyword>
<keyword evidence="4" id="KW-0418">Kinase</keyword>
<dbReference type="InterPro" id="IPR036097">
    <property type="entry name" value="HisK_dim/P_sf"/>
</dbReference>
<dbReference type="SUPFAM" id="SSF47384">
    <property type="entry name" value="Homodimeric domain of signal transducing histidine kinase"/>
    <property type="match status" value="1"/>
</dbReference>
<dbReference type="Gene3D" id="3.30.565.10">
    <property type="entry name" value="Histidine kinase-like ATPase, C-terminal domain"/>
    <property type="match status" value="1"/>
</dbReference>
<dbReference type="SUPFAM" id="SSF55874">
    <property type="entry name" value="ATPase domain of HSP90 chaperone/DNA topoisomerase II/histidine kinase"/>
    <property type="match status" value="1"/>
</dbReference>
<dbReference type="PANTHER" id="PTHR43065:SF46">
    <property type="entry name" value="C4-DICARBOXYLATE TRANSPORT SENSOR PROTEIN DCTB"/>
    <property type="match status" value="1"/>
</dbReference>
<dbReference type="Gene3D" id="1.10.287.130">
    <property type="match status" value="1"/>
</dbReference>
<name>X0V5T0_9ZZZZ</name>
<organism evidence="8">
    <name type="scientific">marine sediment metagenome</name>
    <dbReference type="NCBI Taxonomy" id="412755"/>
    <lineage>
        <taxon>unclassified sequences</taxon>
        <taxon>metagenomes</taxon>
        <taxon>ecological metagenomes</taxon>
    </lineage>
</organism>
<evidence type="ECO:0000256" key="4">
    <source>
        <dbReference type="ARBA" id="ARBA00022777"/>
    </source>
</evidence>
<dbReference type="AlphaFoldDB" id="X0V5T0"/>
<dbReference type="GO" id="GO:0000155">
    <property type="term" value="F:phosphorelay sensor kinase activity"/>
    <property type="evidence" value="ECO:0007669"/>
    <property type="project" value="InterPro"/>
</dbReference>
<dbReference type="SMART" id="SM00388">
    <property type="entry name" value="HisKA"/>
    <property type="match status" value="1"/>
</dbReference>
<comment type="caution">
    <text evidence="8">The sequence shown here is derived from an EMBL/GenBank/DDBJ whole genome shotgun (WGS) entry which is preliminary data.</text>
</comment>
<feature type="non-terminal residue" evidence="8">
    <location>
        <position position="271"/>
    </location>
</feature>
<accession>X0V5T0</accession>
<dbReference type="CDD" id="cd00082">
    <property type="entry name" value="HisKA"/>
    <property type="match status" value="1"/>
</dbReference>
<dbReference type="Pfam" id="PF00512">
    <property type="entry name" value="HisKA"/>
    <property type="match status" value="1"/>
</dbReference>
<evidence type="ECO:0000313" key="8">
    <source>
        <dbReference type="EMBL" id="GAG13544.1"/>
    </source>
</evidence>
<protein>
    <recommendedName>
        <fullName evidence="7">Histidine kinase domain-containing protein</fullName>
    </recommendedName>
</protein>
<evidence type="ECO:0000256" key="6">
    <source>
        <dbReference type="ARBA" id="ARBA00023012"/>
    </source>
</evidence>
<keyword evidence="6" id="KW-0902">Two-component regulatory system</keyword>
<keyword evidence="1" id="KW-0597">Phosphoprotein</keyword>
<evidence type="ECO:0000256" key="1">
    <source>
        <dbReference type="ARBA" id="ARBA00022553"/>
    </source>
</evidence>
<dbReference type="InterPro" id="IPR036890">
    <property type="entry name" value="HATPase_C_sf"/>
</dbReference>